<feature type="signal peptide" evidence="2">
    <location>
        <begin position="1"/>
        <end position="20"/>
    </location>
</feature>
<dbReference type="AlphaFoldDB" id="A0A172WRZ4"/>
<evidence type="ECO:0008006" key="7">
    <source>
        <dbReference type="Google" id="ProtNLM"/>
    </source>
</evidence>
<name>A0A172WRZ4_STUST</name>
<evidence type="ECO:0000313" key="3">
    <source>
        <dbReference type="EMBL" id="ANF26049.1"/>
    </source>
</evidence>
<protein>
    <recommendedName>
        <fullName evidence="7">Secreted protein</fullName>
    </recommendedName>
</protein>
<sequence>MKKFALLAAAALIASPAVFADDKNLCQLNMQEIEDDMATNRATLGEPARSEVQELIKQAREAQQAGDVENCIVHTTQALRKLEGPGSSGSTGTSGTGSGTGN</sequence>
<feature type="compositionally biased region" description="Gly residues" evidence="1">
    <location>
        <begin position="86"/>
        <end position="102"/>
    </location>
</feature>
<accession>A0A172WRZ4</accession>
<evidence type="ECO:0000313" key="5">
    <source>
        <dbReference type="Proteomes" id="UP000077787"/>
    </source>
</evidence>
<organism evidence="3 5">
    <name type="scientific">Stutzerimonas stutzeri</name>
    <name type="common">Pseudomonas stutzeri</name>
    <dbReference type="NCBI Taxonomy" id="316"/>
    <lineage>
        <taxon>Bacteria</taxon>
        <taxon>Pseudomonadati</taxon>
        <taxon>Pseudomonadota</taxon>
        <taxon>Gammaproteobacteria</taxon>
        <taxon>Pseudomonadales</taxon>
        <taxon>Pseudomonadaceae</taxon>
        <taxon>Stutzerimonas</taxon>
    </lineage>
</organism>
<gene>
    <name evidence="4" type="ORF">A9A72_1241111</name>
    <name evidence="3" type="ORF">PS273GM_13290</name>
</gene>
<evidence type="ECO:0000313" key="6">
    <source>
        <dbReference type="Proteomes" id="UP000324282"/>
    </source>
</evidence>
<feature type="region of interest" description="Disordered" evidence="1">
    <location>
        <begin position="79"/>
        <end position="102"/>
    </location>
</feature>
<evidence type="ECO:0000313" key="4">
    <source>
        <dbReference type="EMBL" id="TYP62354.1"/>
    </source>
</evidence>
<evidence type="ECO:0000256" key="2">
    <source>
        <dbReference type="SAM" id="SignalP"/>
    </source>
</evidence>
<evidence type="ECO:0000256" key="1">
    <source>
        <dbReference type="SAM" id="MobiDB-lite"/>
    </source>
</evidence>
<reference evidence="3 5" key="1">
    <citation type="submission" date="2016-05" db="EMBL/GenBank/DDBJ databases">
        <title>Genome sequence of Pseudomonas stutzeri 273 and identification of the exopolysaccharide biosynthesis locus.</title>
        <authorList>
            <person name="Wu S."/>
            <person name="Sun C."/>
        </authorList>
    </citation>
    <scope>NUCLEOTIDE SEQUENCE [LARGE SCALE GENOMIC DNA]</scope>
    <source>
        <strain evidence="3 5">273</strain>
    </source>
</reference>
<dbReference type="Proteomes" id="UP000077787">
    <property type="component" value="Chromosome"/>
</dbReference>
<dbReference type="EMBL" id="CP015641">
    <property type="protein sequence ID" value="ANF26049.1"/>
    <property type="molecule type" value="Genomic_DNA"/>
</dbReference>
<keyword evidence="2" id="KW-0732">Signal</keyword>
<proteinExistence type="predicted"/>
<dbReference type="OrthoDB" id="7026422at2"/>
<reference evidence="4 6" key="2">
    <citation type="submission" date="2019-07" db="EMBL/GenBank/DDBJ databases">
        <title>Deep subsurface shale carbon reservoir microbial communities from Ohio and West Virginia, USA.</title>
        <authorList>
            <person name="Wrighton K."/>
        </authorList>
    </citation>
    <scope>NUCLEOTIDE SEQUENCE [LARGE SCALE GENOMIC DNA]</scope>
    <source>
        <strain evidence="4 6">NP_8Ht</strain>
    </source>
</reference>
<feature type="chain" id="PRO_5036007492" description="Secreted protein" evidence="2">
    <location>
        <begin position="21"/>
        <end position="102"/>
    </location>
</feature>
<dbReference type="Proteomes" id="UP000324282">
    <property type="component" value="Unassembled WGS sequence"/>
</dbReference>
<dbReference type="eggNOG" id="ENOG5031K9J">
    <property type="taxonomic scope" value="Bacteria"/>
</dbReference>
<dbReference type="EMBL" id="VNHQ01000014">
    <property type="protein sequence ID" value="TYP62354.1"/>
    <property type="molecule type" value="Genomic_DNA"/>
</dbReference>
<dbReference type="RefSeq" id="WP_064481622.1">
    <property type="nucleotide sequence ID" value="NZ_CP015641.1"/>
</dbReference>